<name>A0ABN9PPN9_9DINO</name>
<evidence type="ECO:0000256" key="1">
    <source>
        <dbReference type="SAM" id="MobiDB-lite"/>
    </source>
</evidence>
<evidence type="ECO:0008006" key="4">
    <source>
        <dbReference type="Google" id="ProtNLM"/>
    </source>
</evidence>
<feature type="non-terminal residue" evidence="2">
    <location>
        <position position="113"/>
    </location>
</feature>
<feature type="region of interest" description="Disordered" evidence="1">
    <location>
        <begin position="65"/>
        <end position="113"/>
    </location>
</feature>
<dbReference type="EMBL" id="CAUYUJ010001254">
    <property type="protein sequence ID" value="CAK0795064.1"/>
    <property type="molecule type" value="Genomic_DNA"/>
</dbReference>
<feature type="non-terminal residue" evidence="2">
    <location>
        <position position="1"/>
    </location>
</feature>
<gene>
    <name evidence="2" type="ORF">PCOR1329_LOCUS4841</name>
</gene>
<accession>A0ABN9PPN9</accession>
<feature type="compositionally biased region" description="Gly residues" evidence="1">
    <location>
        <begin position="103"/>
        <end position="113"/>
    </location>
</feature>
<reference evidence="2" key="1">
    <citation type="submission" date="2023-10" db="EMBL/GenBank/DDBJ databases">
        <authorList>
            <person name="Chen Y."/>
            <person name="Shah S."/>
            <person name="Dougan E. K."/>
            <person name="Thang M."/>
            <person name="Chan C."/>
        </authorList>
    </citation>
    <scope>NUCLEOTIDE SEQUENCE [LARGE SCALE GENOMIC DNA]</scope>
</reference>
<evidence type="ECO:0000313" key="2">
    <source>
        <dbReference type="EMBL" id="CAK0795064.1"/>
    </source>
</evidence>
<dbReference type="Proteomes" id="UP001189429">
    <property type="component" value="Unassembled WGS sequence"/>
</dbReference>
<evidence type="ECO:0000313" key="3">
    <source>
        <dbReference type="Proteomes" id="UP001189429"/>
    </source>
</evidence>
<keyword evidence="3" id="KW-1185">Reference proteome</keyword>
<protein>
    <recommendedName>
        <fullName evidence="4">Anaphase-promoting complex subunit 1</fullName>
    </recommendedName>
</protein>
<sequence>ILAHALCGAGLLAGTAPWAPDGRHPALAAAVLGEAGRALACPVRGHLAELRGRAARLRGGAAAGRGVAAAAGPPGPARAGRRGWLGGGAHRRWPWQPARRGVRGGGGGGRGRG</sequence>
<proteinExistence type="predicted"/>
<organism evidence="2 3">
    <name type="scientific">Prorocentrum cordatum</name>
    <dbReference type="NCBI Taxonomy" id="2364126"/>
    <lineage>
        <taxon>Eukaryota</taxon>
        <taxon>Sar</taxon>
        <taxon>Alveolata</taxon>
        <taxon>Dinophyceae</taxon>
        <taxon>Prorocentrales</taxon>
        <taxon>Prorocentraceae</taxon>
        <taxon>Prorocentrum</taxon>
    </lineage>
</organism>
<comment type="caution">
    <text evidence="2">The sequence shown here is derived from an EMBL/GenBank/DDBJ whole genome shotgun (WGS) entry which is preliminary data.</text>
</comment>